<dbReference type="AlphaFoldDB" id="A0AAD5DIA0"/>
<gene>
    <name evidence="6" type="ORF">COHA_010164</name>
</gene>
<feature type="repeat" description="ANK" evidence="3">
    <location>
        <begin position="41"/>
        <end position="66"/>
    </location>
</feature>
<dbReference type="PROSITE" id="PS50297">
    <property type="entry name" value="ANK_REP_REGION"/>
    <property type="match status" value="2"/>
</dbReference>
<dbReference type="InterPro" id="IPR036770">
    <property type="entry name" value="Ankyrin_rpt-contain_sf"/>
</dbReference>
<dbReference type="Pfam" id="PF00023">
    <property type="entry name" value="Ank"/>
    <property type="match status" value="1"/>
</dbReference>
<organism evidence="6 7">
    <name type="scientific">Chlorella ohadii</name>
    <dbReference type="NCBI Taxonomy" id="2649997"/>
    <lineage>
        <taxon>Eukaryota</taxon>
        <taxon>Viridiplantae</taxon>
        <taxon>Chlorophyta</taxon>
        <taxon>core chlorophytes</taxon>
        <taxon>Trebouxiophyceae</taxon>
        <taxon>Chlorellales</taxon>
        <taxon>Chlorellaceae</taxon>
        <taxon>Chlorella clade</taxon>
        <taxon>Chlorella</taxon>
    </lineage>
</organism>
<dbReference type="Gene3D" id="1.25.40.20">
    <property type="entry name" value="Ankyrin repeat-containing domain"/>
    <property type="match status" value="2"/>
</dbReference>
<evidence type="ECO:0000256" key="1">
    <source>
        <dbReference type="ARBA" id="ARBA00022737"/>
    </source>
</evidence>
<dbReference type="SMART" id="SM00248">
    <property type="entry name" value="ANK"/>
    <property type="match status" value="5"/>
</dbReference>
<proteinExistence type="predicted"/>
<evidence type="ECO:0000256" key="4">
    <source>
        <dbReference type="SAM" id="Coils"/>
    </source>
</evidence>
<comment type="caution">
    <text evidence="6">The sequence shown here is derived from an EMBL/GenBank/DDBJ whole genome shotgun (WGS) entry which is preliminary data.</text>
</comment>
<keyword evidence="7" id="KW-1185">Reference proteome</keyword>
<feature type="compositionally biased region" description="Low complexity" evidence="5">
    <location>
        <begin position="342"/>
        <end position="357"/>
    </location>
</feature>
<name>A0AAD5DIA0_9CHLO</name>
<sequence length="557" mass="57184">MPKQATAQGLLLAARGGNAEAVKRELAAGDPEELKGLKDASGASPLHLAALGAHEDAVEALLECGAAEGWLLARDLDGGATPLHCAVKSGVPMVAYQLAAKLPAACLEQDGKQQTPIQLASAADKGEVLNAMLLACAGHSTPAALSATRALLAAGAVCDTWAPNGSSALMLAASVDCAECVGLLLDHSASLELQDALGRTALMFAAGNNARAALEGLLDRGASVSIRDRRGRNVMDYAAEGSDVRQVLQARIAEMESRAARLQEELLAELLEGEASAAPAKEQRAGKKGKKKKGKATAKGKAGAEAAQPEPEAAQPPAAELAVVECCERADAAKQLQLQQEQPSGTQPAAATPAASAPEREQAQLDGDSERPGSPDWQDTVALAAELAALRAQLAQAQRQRQQAEELHQLELAAVVSEAAAHEASAVLEAVTAERTRCIFRFAAFLQNSNLAPELLASYGVTGTAAGFASAGGISGLALPHFPRPQANPLRPGKAAPVAVPAAPAPLLRGGDLSAAASLSPLSTSPTFCYTELEQRLREEFSGDVSCFLQPAAAELG</sequence>
<dbReference type="Pfam" id="PF12796">
    <property type="entry name" value="Ank_2"/>
    <property type="match status" value="1"/>
</dbReference>
<feature type="coiled-coil region" evidence="4">
    <location>
        <begin position="245"/>
        <end position="272"/>
    </location>
</feature>
<dbReference type="PANTHER" id="PTHR24178:SF9">
    <property type="entry name" value="ANK_REP_REGION DOMAIN-CONTAINING PROTEIN"/>
    <property type="match status" value="1"/>
</dbReference>
<evidence type="ECO:0000313" key="7">
    <source>
        <dbReference type="Proteomes" id="UP001205105"/>
    </source>
</evidence>
<keyword evidence="2 3" id="KW-0040">ANK repeat</keyword>
<feature type="repeat" description="ANK" evidence="3">
    <location>
        <begin position="197"/>
        <end position="229"/>
    </location>
</feature>
<evidence type="ECO:0000256" key="2">
    <source>
        <dbReference type="ARBA" id="ARBA00023043"/>
    </source>
</evidence>
<feature type="coiled-coil region" evidence="4">
    <location>
        <begin position="380"/>
        <end position="414"/>
    </location>
</feature>
<feature type="region of interest" description="Disordered" evidence="5">
    <location>
        <begin position="336"/>
        <end position="377"/>
    </location>
</feature>
<feature type="compositionally biased region" description="Basic and acidic residues" evidence="5">
    <location>
        <begin position="358"/>
        <end position="373"/>
    </location>
</feature>
<evidence type="ECO:0000256" key="3">
    <source>
        <dbReference type="PROSITE-ProRule" id="PRU00023"/>
    </source>
</evidence>
<feature type="repeat" description="ANK" evidence="3">
    <location>
        <begin position="164"/>
        <end position="196"/>
    </location>
</feature>
<dbReference type="InterPro" id="IPR002110">
    <property type="entry name" value="Ankyrin_rpt"/>
</dbReference>
<feature type="compositionally biased region" description="Basic residues" evidence="5">
    <location>
        <begin position="286"/>
        <end position="298"/>
    </location>
</feature>
<accession>A0AAD5DIA0</accession>
<dbReference type="PROSITE" id="PS50088">
    <property type="entry name" value="ANK_REPEAT"/>
    <property type="match status" value="3"/>
</dbReference>
<keyword evidence="1" id="KW-0677">Repeat</keyword>
<dbReference type="PANTHER" id="PTHR24178">
    <property type="entry name" value="MOLTING PROTEIN MLT-4"/>
    <property type="match status" value="1"/>
</dbReference>
<dbReference type="Proteomes" id="UP001205105">
    <property type="component" value="Unassembled WGS sequence"/>
</dbReference>
<evidence type="ECO:0000313" key="6">
    <source>
        <dbReference type="EMBL" id="KAI7835965.1"/>
    </source>
</evidence>
<feature type="compositionally biased region" description="Low complexity" evidence="5">
    <location>
        <begin position="299"/>
        <end position="317"/>
    </location>
</feature>
<dbReference type="SUPFAM" id="SSF48403">
    <property type="entry name" value="Ankyrin repeat"/>
    <property type="match status" value="1"/>
</dbReference>
<keyword evidence="4" id="KW-0175">Coiled coil</keyword>
<protein>
    <submittedName>
        <fullName evidence="6">Uncharacterized protein</fullName>
    </submittedName>
</protein>
<feature type="region of interest" description="Disordered" evidence="5">
    <location>
        <begin position="276"/>
        <end position="317"/>
    </location>
</feature>
<dbReference type="EMBL" id="JADXDR010000213">
    <property type="protein sequence ID" value="KAI7835965.1"/>
    <property type="molecule type" value="Genomic_DNA"/>
</dbReference>
<evidence type="ECO:0000256" key="5">
    <source>
        <dbReference type="SAM" id="MobiDB-lite"/>
    </source>
</evidence>
<reference evidence="6" key="1">
    <citation type="submission" date="2020-11" db="EMBL/GenBank/DDBJ databases">
        <title>Chlorella ohadii genome sequencing and assembly.</title>
        <authorList>
            <person name="Murik O."/>
            <person name="Treves H."/>
            <person name="Kedem I."/>
            <person name="Shotland Y."/>
            <person name="Kaplan A."/>
        </authorList>
    </citation>
    <scope>NUCLEOTIDE SEQUENCE</scope>
    <source>
        <strain evidence="6">1</strain>
    </source>
</reference>